<reference evidence="1" key="1">
    <citation type="journal article" date="2015" name="Nature">
        <title>Complex archaea that bridge the gap between prokaryotes and eukaryotes.</title>
        <authorList>
            <person name="Spang A."/>
            <person name="Saw J.H."/>
            <person name="Jorgensen S.L."/>
            <person name="Zaremba-Niedzwiedzka K."/>
            <person name="Martijn J."/>
            <person name="Lind A.E."/>
            <person name="van Eijk R."/>
            <person name="Schleper C."/>
            <person name="Guy L."/>
            <person name="Ettema T.J."/>
        </authorList>
    </citation>
    <scope>NUCLEOTIDE SEQUENCE</scope>
</reference>
<evidence type="ECO:0000313" key="1">
    <source>
        <dbReference type="EMBL" id="KKN70277.1"/>
    </source>
</evidence>
<protein>
    <submittedName>
        <fullName evidence="1">Uncharacterized protein</fullName>
    </submittedName>
</protein>
<dbReference type="EMBL" id="LAZR01000407">
    <property type="protein sequence ID" value="KKN70277.1"/>
    <property type="molecule type" value="Genomic_DNA"/>
</dbReference>
<name>A0A0F9T5Z8_9ZZZZ</name>
<proteinExistence type="predicted"/>
<comment type="caution">
    <text evidence="1">The sequence shown here is derived from an EMBL/GenBank/DDBJ whole genome shotgun (WGS) entry which is preliminary data.</text>
</comment>
<accession>A0A0F9T5Z8</accession>
<gene>
    <name evidence="1" type="ORF">LCGC14_0433030</name>
</gene>
<organism evidence="1">
    <name type="scientific">marine sediment metagenome</name>
    <dbReference type="NCBI Taxonomy" id="412755"/>
    <lineage>
        <taxon>unclassified sequences</taxon>
        <taxon>metagenomes</taxon>
        <taxon>ecological metagenomes</taxon>
    </lineage>
</organism>
<sequence>MFYPLLLEYKKYLETLSDPAKNQIGLNDGRNYKVKIKIDGEKVFLLHEYKTEGFGETDDSINFESCEDIRFEHAWEAVTNSNIYRKCLNCHRIQKLDKMPFWEDIKK</sequence>
<dbReference type="AlphaFoldDB" id="A0A0F9T5Z8"/>